<dbReference type="GO" id="GO:0005524">
    <property type="term" value="F:ATP binding"/>
    <property type="evidence" value="ECO:0007669"/>
    <property type="project" value="UniProtKB-KW"/>
</dbReference>
<dbReference type="InterPro" id="IPR003593">
    <property type="entry name" value="AAA+_ATPase"/>
</dbReference>
<evidence type="ECO:0000256" key="2">
    <source>
        <dbReference type="ARBA" id="ARBA00005417"/>
    </source>
</evidence>
<keyword evidence="9" id="KW-1185">Reference proteome</keyword>
<evidence type="ECO:0000313" key="8">
    <source>
        <dbReference type="EMBL" id="SJM32259.1"/>
    </source>
</evidence>
<gene>
    <name evidence="8" type="primary">oppF</name>
    <name evidence="8" type="ORF">BQ8482_270006</name>
</gene>
<dbReference type="Gene3D" id="3.40.50.300">
    <property type="entry name" value="P-loop containing nucleotide triphosphate hydrolases"/>
    <property type="match status" value="1"/>
</dbReference>
<dbReference type="FunFam" id="3.40.50.300:FF:000016">
    <property type="entry name" value="Oligopeptide ABC transporter ATP-binding component"/>
    <property type="match status" value="1"/>
</dbReference>
<protein>
    <submittedName>
        <fullName evidence="8">Oligopeptide transporter subunit ATP-binding component of ABC superfamily</fullName>
    </submittedName>
</protein>
<dbReference type="EMBL" id="FUIG01000034">
    <property type="protein sequence ID" value="SJM32259.1"/>
    <property type="molecule type" value="Genomic_DNA"/>
</dbReference>
<dbReference type="RefSeq" id="WP_123149305.1">
    <property type="nucleotide sequence ID" value="NZ_FUIG01000034.1"/>
</dbReference>
<feature type="region of interest" description="Disordered" evidence="6">
    <location>
        <begin position="1"/>
        <end position="22"/>
    </location>
</feature>
<dbReference type="InterPro" id="IPR003439">
    <property type="entry name" value="ABC_transporter-like_ATP-bd"/>
</dbReference>
<evidence type="ECO:0000259" key="7">
    <source>
        <dbReference type="PROSITE" id="PS50893"/>
    </source>
</evidence>
<evidence type="ECO:0000256" key="5">
    <source>
        <dbReference type="ARBA" id="ARBA00022840"/>
    </source>
</evidence>
<name>A0A2P9AM84_9HYPH</name>
<comment type="similarity">
    <text evidence="2">Belongs to the ABC transporter superfamily.</text>
</comment>
<dbReference type="GO" id="GO:0005886">
    <property type="term" value="C:plasma membrane"/>
    <property type="evidence" value="ECO:0007669"/>
    <property type="project" value="UniProtKB-SubCell"/>
</dbReference>
<evidence type="ECO:0000256" key="6">
    <source>
        <dbReference type="SAM" id="MobiDB-lite"/>
    </source>
</evidence>
<keyword evidence="4" id="KW-0547">Nucleotide-binding</keyword>
<evidence type="ECO:0000256" key="1">
    <source>
        <dbReference type="ARBA" id="ARBA00004417"/>
    </source>
</evidence>
<feature type="domain" description="ABC transporter" evidence="7">
    <location>
        <begin position="29"/>
        <end position="276"/>
    </location>
</feature>
<dbReference type="GO" id="GO:0055085">
    <property type="term" value="P:transmembrane transport"/>
    <property type="evidence" value="ECO:0007669"/>
    <property type="project" value="UniProtKB-ARBA"/>
</dbReference>
<dbReference type="InterPro" id="IPR050319">
    <property type="entry name" value="ABC_transp_ATP-bind"/>
</dbReference>
<dbReference type="GO" id="GO:0016887">
    <property type="term" value="F:ATP hydrolysis activity"/>
    <property type="evidence" value="ECO:0007669"/>
    <property type="project" value="InterPro"/>
</dbReference>
<keyword evidence="5 8" id="KW-0067">ATP-binding</keyword>
<accession>A0A2P9AM84</accession>
<sequence length="341" mass="37401">MTGGLVGNRVGHAVNGSGQPSTEQEKLLLDVNRLSKHFPTLLSQSSTSVKAVEDVSLQIKPGEVVGLVGESGSGKTTLGRTILRLTEPTAGEIVFDGVDLTKLSNQEMREYRKRMQIIFQDPFASLNPRFVVSDIVGEALDLHKLARGKARQDRIVQLLELTGLSADHMYRYPHEFSGGQRQRIGIARALAVDPQFIVADEPVSALDVSIQAQVVNLLQDLKEQLGLTLLFIAHDLGVVEYISDRVVVMYLGRIVEVAPAKELYRNPVHPYTEALLSAVPIPDPTVRRQRIILRGEIPSPINPPSGCVFRTRCPIAVSACAEVVPPLEEVSLGHFKACIRR</sequence>
<dbReference type="Pfam" id="PF08352">
    <property type="entry name" value="oligo_HPY"/>
    <property type="match status" value="1"/>
</dbReference>
<dbReference type="PROSITE" id="PS50893">
    <property type="entry name" value="ABC_TRANSPORTER_2"/>
    <property type="match status" value="1"/>
</dbReference>
<dbReference type="SUPFAM" id="SSF52540">
    <property type="entry name" value="P-loop containing nucleoside triphosphate hydrolases"/>
    <property type="match status" value="1"/>
</dbReference>
<evidence type="ECO:0000313" key="9">
    <source>
        <dbReference type="Proteomes" id="UP000245698"/>
    </source>
</evidence>
<dbReference type="CDD" id="cd03257">
    <property type="entry name" value="ABC_NikE_OppD_transporters"/>
    <property type="match status" value="1"/>
</dbReference>
<dbReference type="GO" id="GO:0015833">
    <property type="term" value="P:peptide transport"/>
    <property type="evidence" value="ECO:0007669"/>
    <property type="project" value="InterPro"/>
</dbReference>
<dbReference type="PROSITE" id="PS00211">
    <property type="entry name" value="ABC_TRANSPORTER_1"/>
    <property type="match status" value="1"/>
</dbReference>
<comment type="subcellular location">
    <subcellularLocation>
        <location evidence="1">Cell inner membrane</location>
        <topology evidence="1">Peripheral membrane protein</topology>
    </subcellularLocation>
</comment>
<dbReference type="AlphaFoldDB" id="A0A2P9AM84"/>
<dbReference type="NCBIfam" id="TIGR01727">
    <property type="entry name" value="oligo_HPY"/>
    <property type="match status" value="1"/>
</dbReference>
<keyword evidence="3" id="KW-0813">Transport</keyword>
<reference evidence="9" key="1">
    <citation type="submission" date="2016-12" db="EMBL/GenBank/DDBJ databases">
        <authorList>
            <person name="Brunel B."/>
        </authorList>
    </citation>
    <scope>NUCLEOTIDE SEQUENCE [LARGE SCALE GENOMIC DNA]</scope>
</reference>
<dbReference type="PANTHER" id="PTHR43776">
    <property type="entry name" value="TRANSPORT ATP-BINDING PROTEIN"/>
    <property type="match status" value="1"/>
</dbReference>
<dbReference type="Proteomes" id="UP000245698">
    <property type="component" value="Unassembled WGS sequence"/>
</dbReference>
<dbReference type="SMART" id="SM00382">
    <property type="entry name" value="AAA"/>
    <property type="match status" value="1"/>
</dbReference>
<proteinExistence type="inferred from homology"/>
<dbReference type="InterPro" id="IPR027417">
    <property type="entry name" value="P-loop_NTPase"/>
</dbReference>
<organism evidence="8 9">
    <name type="scientific">Mesorhizobium delmotii</name>
    <dbReference type="NCBI Taxonomy" id="1631247"/>
    <lineage>
        <taxon>Bacteria</taxon>
        <taxon>Pseudomonadati</taxon>
        <taxon>Pseudomonadota</taxon>
        <taxon>Alphaproteobacteria</taxon>
        <taxon>Hyphomicrobiales</taxon>
        <taxon>Phyllobacteriaceae</taxon>
        <taxon>Mesorhizobium</taxon>
    </lineage>
</organism>
<dbReference type="InterPro" id="IPR013563">
    <property type="entry name" value="Oligopep_ABC_C"/>
</dbReference>
<dbReference type="Pfam" id="PF00005">
    <property type="entry name" value="ABC_tran"/>
    <property type="match status" value="1"/>
</dbReference>
<dbReference type="PANTHER" id="PTHR43776:SF7">
    <property type="entry name" value="D,D-DIPEPTIDE TRANSPORT ATP-BINDING PROTEIN DDPF-RELATED"/>
    <property type="match status" value="1"/>
</dbReference>
<evidence type="ECO:0000256" key="4">
    <source>
        <dbReference type="ARBA" id="ARBA00022741"/>
    </source>
</evidence>
<dbReference type="InterPro" id="IPR017871">
    <property type="entry name" value="ABC_transporter-like_CS"/>
</dbReference>
<evidence type="ECO:0000256" key="3">
    <source>
        <dbReference type="ARBA" id="ARBA00022448"/>
    </source>
</evidence>